<evidence type="ECO:0000259" key="1">
    <source>
        <dbReference type="PROSITE" id="PS50943"/>
    </source>
</evidence>
<dbReference type="CDD" id="cd00093">
    <property type="entry name" value="HTH_XRE"/>
    <property type="match status" value="1"/>
</dbReference>
<dbReference type="SUPFAM" id="SSF47413">
    <property type="entry name" value="lambda repressor-like DNA-binding domains"/>
    <property type="match status" value="1"/>
</dbReference>
<comment type="caution">
    <text evidence="2">The sequence shown here is derived from an EMBL/GenBank/DDBJ whole genome shotgun (WGS) entry which is preliminary data.</text>
</comment>
<dbReference type="SMART" id="SM01022">
    <property type="entry name" value="ASCH"/>
    <property type="match status" value="1"/>
</dbReference>
<accession>A0ABR6L4W4</accession>
<proteinExistence type="predicted"/>
<sequence>MQPDRKIVEAVRIGDGDAGRVVGLSLKALRQAVGLTQLQMAERLSVGQAAISKIEQRGDVQISSLQRYVEALGARLRIDAAFPSDIGFAAEALQQITGARIDNDDQYLLPIFGDDRPLRRDVILSIKPAYSDKILEGVKTVELRRRFPLSVGQGATAYIYSTSPVRALVGAAEITDVERLPLATLWRRHGKSASIRKLDFDAYFGGLSEGYALNISNVRRFSHPLNLIELKERFGFKAPQSFLYAKPNLQMALQNEHTNISN</sequence>
<keyword evidence="3" id="KW-1185">Reference proteome</keyword>
<dbReference type="Gene3D" id="2.30.130.30">
    <property type="entry name" value="Hypothetical protein"/>
    <property type="match status" value="1"/>
</dbReference>
<dbReference type="EMBL" id="JACHOT010000003">
    <property type="protein sequence ID" value="MBB4651224.1"/>
    <property type="molecule type" value="Genomic_DNA"/>
</dbReference>
<dbReference type="Gene3D" id="1.10.260.40">
    <property type="entry name" value="lambda repressor-like DNA-binding domains"/>
    <property type="match status" value="1"/>
</dbReference>
<dbReference type="Pfam" id="PF04266">
    <property type="entry name" value="ASCH"/>
    <property type="match status" value="1"/>
</dbReference>
<dbReference type="PROSITE" id="PS50943">
    <property type="entry name" value="HTH_CROC1"/>
    <property type="match status" value="1"/>
</dbReference>
<dbReference type="Pfam" id="PF01381">
    <property type="entry name" value="HTH_3"/>
    <property type="match status" value="1"/>
</dbReference>
<dbReference type="SMART" id="SM00530">
    <property type="entry name" value="HTH_XRE"/>
    <property type="match status" value="1"/>
</dbReference>
<protein>
    <submittedName>
        <fullName evidence="2">Transcriptional regulator/DNA-binding XRE family transcriptional regulator</fullName>
    </submittedName>
</protein>
<dbReference type="InterPro" id="IPR001387">
    <property type="entry name" value="Cro/C1-type_HTH"/>
</dbReference>
<dbReference type="SUPFAM" id="SSF88697">
    <property type="entry name" value="PUA domain-like"/>
    <property type="match status" value="1"/>
</dbReference>
<evidence type="ECO:0000313" key="3">
    <source>
        <dbReference type="Proteomes" id="UP000539538"/>
    </source>
</evidence>
<organism evidence="2 3">
    <name type="scientific">Aminobacter niigataensis</name>
    <dbReference type="NCBI Taxonomy" id="83265"/>
    <lineage>
        <taxon>Bacteria</taxon>
        <taxon>Pseudomonadati</taxon>
        <taxon>Pseudomonadota</taxon>
        <taxon>Alphaproteobacteria</taxon>
        <taxon>Hyphomicrobiales</taxon>
        <taxon>Phyllobacteriaceae</taxon>
        <taxon>Aminobacter</taxon>
    </lineage>
</organism>
<evidence type="ECO:0000313" key="2">
    <source>
        <dbReference type="EMBL" id="MBB4651224.1"/>
    </source>
</evidence>
<dbReference type="InterPro" id="IPR007374">
    <property type="entry name" value="ASCH_domain"/>
</dbReference>
<name>A0ABR6L4W4_9HYPH</name>
<dbReference type="InterPro" id="IPR010982">
    <property type="entry name" value="Lambda_DNA-bd_dom_sf"/>
</dbReference>
<gene>
    <name evidence="2" type="ORF">GGQ99_002987</name>
</gene>
<dbReference type="Proteomes" id="UP000539538">
    <property type="component" value="Unassembled WGS sequence"/>
</dbReference>
<dbReference type="InterPro" id="IPR015947">
    <property type="entry name" value="PUA-like_sf"/>
</dbReference>
<feature type="domain" description="HTH cro/C1-type" evidence="1">
    <location>
        <begin position="26"/>
        <end position="81"/>
    </location>
</feature>
<reference evidence="2 3" key="1">
    <citation type="submission" date="2020-08" db="EMBL/GenBank/DDBJ databases">
        <title>Genomic Encyclopedia of Type Strains, Phase IV (KMG-IV): sequencing the most valuable type-strain genomes for metagenomic binning, comparative biology and taxonomic classification.</title>
        <authorList>
            <person name="Goeker M."/>
        </authorList>
    </citation>
    <scope>NUCLEOTIDE SEQUENCE [LARGE SCALE GENOMIC DNA]</scope>
    <source>
        <strain evidence="2 3">DSM 7050</strain>
    </source>
</reference>
<dbReference type="RefSeq" id="WP_108605815.1">
    <property type="nucleotide sequence ID" value="NZ_BAAAVZ010000015.1"/>
</dbReference>